<dbReference type="GO" id="GO:0022857">
    <property type="term" value="F:transmembrane transporter activity"/>
    <property type="evidence" value="ECO:0007669"/>
    <property type="project" value="InterPro"/>
</dbReference>
<evidence type="ECO:0000259" key="11">
    <source>
        <dbReference type="PROSITE" id="PS50928"/>
    </source>
</evidence>
<dbReference type="SUPFAM" id="SSF161098">
    <property type="entry name" value="MetI-like"/>
    <property type="match status" value="1"/>
</dbReference>
<feature type="transmembrane region" description="Helical" evidence="10">
    <location>
        <begin position="205"/>
        <end position="224"/>
    </location>
</feature>
<name>A0A6M1LS04_9PROT</name>
<evidence type="ECO:0000313" key="12">
    <source>
        <dbReference type="EMBL" id="NGM23195.1"/>
    </source>
</evidence>
<keyword evidence="5" id="KW-1003">Cell membrane</keyword>
<evidence type="ECO:0000313" key="13">
    <source>
        <dbReference type="Proteomes" id="UP000475385"/>
    </source>
</evidence>
<dbReference type="CDD" id="cd06261">
    <property type="entry name" value="TM_PBP2"/>
    <property type="match status" value="1"/>
</dbReference>
<feature type="transmembrane region" description="Helical" evidence="10">
    <location>
        <begin position="165"/>
        <end position="185"/>
    </location>
</feature>
<dbReference type="GO" id="GO:0006865">
    <property type="term" value="P:amino acid transport"/>
    <property type="evidence" value="ECO:0007669"/>
    <property type="project" value="UniProtKB-KW"/>
</dbReference>
<feature type="domain" description="ABC transmembrane type-1" evidence="11">
    <location>
        <begin position="40"/>
        <end position="224"/>
    </location>
</feature>
<keyword evidence="4 10" id="KW-0813">Transport</keyword>
<evidence type="ECO:0000256" key="6">
    <source>
        <dbReference type="ARBA" id="ARBA00022692"/>
    </source>
</evidence>
<protein>
    <submittedName>
        <fullName evidence="12">Amino acid ABC transporter permease</fullName>
    </submittedName>
</protein>
<keyword evidence="6 10" id="KW-0812">Transmembrane</keyword>
<evidence type="ECO:0000256" key="2">
    <source>
        <dbReference type="ARBA" id="ARBA00004429"/>
    </source>
</evidence>
<dbReference type="InterPro" id="IPR035906">
    <property type="entry name" value="MetI-like_sf"/>
</dbReference>
<evidence type="ECO:0000256" key="9">
    <source>
        <dbReference type="ARBA" id="ARBA00023136"/>
    </source>
</evidence>
<keyword evidence="9 10" id="KW-0472">Membrane</keyword>
<evidence type="ECO:0000256" key="1">
    <source>
        <dbReference type="ARBA" id="ARBA00003159"/>
    </source>
</evidence>
<dbReference type="InterPro" id="IPR000515">
    <property type="entry name" value="MetI-like"/>
</dbReference>
<evidence type="ECO:0000256" key="4">
    <source>
        <dbReference type="ARBA" id="ARBA00022448"/>
    </source>
</evidence>
<proteinExistence type="inferred from homology"/>
<keyword evidence="7" id="KW-0029">Amino-acid transport</keyword>
<evidence type="ECO:0000256" key="10">
    <source>
        <dbReference type="RuleBase" id="RU363032"/>
    </source>
</evidence>
<dbReference type="GO" id="GO:0043190">
    <property type="term" value="C:ATP-binding cassette (ABC) transporter complex"/>
    <property type="evidence" value="ECO:0007669"/>
    <property type="project" value="InterPro"/>
</dbReference>
<feature type="transmembrane region" description="Helical" evidence="10">
    <location>
        <begin position="70"/>
        <end position="93"/>
    </location>
</feature>
<feature type="transmembrane region" description="Helical" evidence="10">
    <location>
        <begin position="105"/>
        <end position="124"/>
    </location>
</feature>
<gene>
    <name evidence="12" type="ORF">G3576_24490</name>
</gene>
<dbReference type="InterPro" id="IPR010065">
    <property type="entry name" value="AA_ABC_transptr_permease_3TM"/>
</dbReference>
<comment type="function">
    <text evidence="1">Part of the binding-protein-dependent transport system for glutamine; probably responsible for the translocation of the substrate across the membrane.</text>
</comment>
<dbReference type="Gene3D" id="1.10.3720.10">
    <property type="entry name" value="MetI-like"/>
    <property type="match status" value="1"/>
</dbReference>
<dbReference type="PANTHER" id="PTHR30614">
    <property type="entry name" value="MEMBRANE COMPONENT OF AMINO ACID ABC TRANSPORTER"/>
    <property type="match status" value="1"/>
</dbReference>
<dbReference type="EMBL" id="JAAIKB010000013">
    <property type="protein sequence ID" value="NGM23195.1"/>
    <property type="molecule type" value="Genomic_DNA"/>
</dbReference>
<evidence type="ECO:0000256" key="7">
    <source>
        <dbReference type="ARBA" id="ARBA00022970"/>
    </source>
</evidence>
<evidence type="ECO:0000256" key="5">
    <source>
        <dbReference type="ARBA" id="ARBA00022475"/>
    </source>
</evidence>
<dbReference type="PROSITE" id="PS50928">
    <property type="entry name" value="ABC_TM1"/>
    <property type="match status" value="1"/>
</dbReference>
<comment type="similarity">
    <text evidence="3">Belongs to the binding-protein-dependent transport system permease family. HisMQ subfamily.</text>
</comment>
<dbReference type="InterPro" id="IPR043429">
    <property type="entry name" value="ArtM/GltK/GlnP/TcyL/YhdX-like"/>
</dbReference>
<feature type="transmembrane region" description="Helical" evidence="10">
    <location>
        <begin position="44"/>
        <end position="63"/>
    </location>
</feature>
<reference evidence="12 13" key="1">
    <citation type="submission" date="2020-03" db="EMBL/GenBank/DDBJ databases">
        <title>Roseomonas stagni sp. nov., isolated from pond water in Japan.</title>
        <authorList>
            <person name="Furuhata K."/>
            <person name="Miyamoto H."/>
            <person name="Goto K."/>
        </authorList>
    </citation>
    <scope>NUCLEOTIDE SEQUENCE [LARGE SCALE GENOMIC DNA]</scope>
    <source>
        <strain evidence="12 13">PeD5</strain>
    </source>
</reference>
<comment type="subcellular location">
    <subcellularLocation>
        <location evidence="2">Cell inner membrane</location>
        <topology evidence="2">Multi-pass membrane protein</topology>
    </subcellularLocation>
    <subcellularLocation>
        <location evidence="10">Cell membrane</location>
        <topology evidence="10">Multi-pass membrane protein</topology>
    </subcellularLocation>
</comment>
<dbReference type="AlphaFoldDB" id="A0A6M1LS04"/>
<comment type="caution">
    <text evidence="12">The sequence shown here is derived from an EMBL/GenBank/DDBJ whole genome shotgun (WGS) entry which is preliminary data.</text>
</comment>
<sequence length="229" mass="24163">MPRAAFAASPVFDGRRLPTATGVVTLDFIAEALPPMLWAAGNTVWISAVGIALGLVLGVPIAVGCEARRAWALTYVSFFRGVPLLIQLMLAYYALPFLGIDLPAWFAATATLGLCCAAYMAEIIRGGFALVQKGGLEAARLLGLTPRQILLRIRLPIAIQAMRPAVINEAILIVKASSLVSVVGILELTRSSQAIASSTFEPLPAYALCGAIYLAMNLLLTLLARGKAA</sequence>
<dbReference type="Pfam" id="PF00528">
    <property type="entry name" value="BPD_transp_1"/>
    <property type="match status" value="1"/>
</dbReference>
<evidence type="ECO:0000256" key="8">
    <source>
        <dbReference type="ARBA" id="ARBA00022989"/>
    </source>
</evidence>
<keyword evidence="8 10" id="KW-1133">Transmembrane helix</keyword>
<organism evidence="12 13">
    <name type="scientific">Falsiroseomonas algicola</name>
    <dbReference type="NCBI Taxonomy" id="2716930"/>
    <lineage>
        <taxon>Bacteria</taxon>
        <taxon>Pseudomonadati</taxon>
        <taxon>Pseudomonadota</taxon>
        <taxon>Alphaproteobacteria</taxon>
        <taxon>Acetobacterales</taxon>
        <taxon>Roseomonadaceae</taxon>
        <taxon>Falsiroseomonas</taxon>
    </lineage>
</organism>
<dbReference type="NCBIfam" id="TIGR01726">
    <property type="entry name" value="HEQRo_perm_3TM"/>
    <property type="match status" value="1"/>
</dbReference>
<dbReference type="PANTHER" id="PTHR30614:SF20">
    <property type="entry name" value="GLUTAMINE TRANSPORT SYSTEM PERMEASE PROTEIN GLNP"/>
    <property type="match status" value="1"/>
</dbReference>
<dbReference type="Proteomes" id="UP000475385">
    <property type="component" value="Unassembled WGS sequence"/>
</dbReference>
<keyword evidence="13" id="KW-1185">Reference proteome</keyword>
<evidence type="ECO:0000256" key="3">
    <source>
        <dbReference type="ARBA" id="ARBA00010072"/>
    </source>
</evidence>
<accession>A0A6M1LS04</accession>